<comment type="similarity">
    <text evidence="8 9">Belongs to the TRAP transporter small permease family.</text>
</comment>
<evidence type="ECO:0000256" key="7">
    <source>
        <dbReference type="ARBA" id="ARBA00023136"/>
    </source>
</evidence>
<evidence type="ECO:0000256" key="1">
    <source>
        <dbReference type="ARBA" id="ARBA00004429"/>
    </source>
</evidence>
<feature type="domain" description="Tripartite ATP-independent periplasmic transporters DctQ component" evidence="10">
    <location>
        <begin position="27"/>
        <end position="154"/>
    </location>
</feature>
<dbReference type="EMBL" id="JAJISC010000002">
    <property type="protein sequence ID" value="MCS2608740.1"/>
    <property type="molecule type" value="Genomic_DNA"/>
</dbReference>
<comment type="caution">
    <text evidence="11">The sequence shown here is derived from an EMBL/GenBank/DDBJ whole genome shotgun (WGS) entry which is preliminary data.</text>
</comment>
<keyword evidence="6 9" id="KW-1133">Transmembrane helix</keyword>
<accession>A0ABT2EAZ3</accession>
<keyword evidence="4 9" id="KW-0997">Cell inner membrane</keyword>
<evidence type="ECO:0000256" key="6">
    <source>
        <dbReference type="ARBA" id="ARBA00022989"/>
    </source>
</evidence>
<comment type="subunit">
    <text evidence="9">The complex comprises the extracytoplasmic solute receptor protein and the two transmembrane proteins.</text>
</comment>
<dbReference type="PANTHER" id="PTHR35011">
    <property type="entry name" value="2,3-DIKETO-L-GULONATE TRAP TRANSPORTER SMALL PERMEASE PROTEIN YIAM"/>
    <property type="match status" value="1"/>
</dbReference>
<feature type="transmembrane region" description="Helical" evidence="9">
    <location>
        <begin position="20"/>
        <end position="39"/>
    </location>
</feature>
<evidence type="ECO:0000256" key="8">
    <source>
        <dbReference type="ARBA" id="ARBA00038436"/>
    </source>
</evidence>
<evidence type="ECO:0000256" key="3">
    <source>
        <dbReference type="ARBA" id="ARBA00022475"/>
    </source>
</evidence>
<name>A0ABT2EAZ3_9GAMM</name>
<dbReference type="Proteomes" id="UP001165542">
    <property type="component" value="Unassembled WGS sequence"/>
</dbReference>
<evidence type="ECO:0000259" key="10">
    <source>
        <dbReference type="Pfam" id="PF04290"/>
    </source>
</evidence>
<evidence type="ECO:0000313" key="11">
    <source>
        <dbReference type="EMBL" id="MCS2608740.1"/>
    </source>
</evidence>
<feature type="transmembrane region" description="Helical" evidence="9">
    <location>
        <begin position="134"/>
        <end position="152"/>
    </location>
</feature>
<keyword evidence="7 9" id="KW-0472">Membrane</keyword>
<dbReference type="InterPro" id="IPR007387">
    <property type="entry name" value="TRAP_DctQ"/>
</dbReference>
<organism evidence="11 12">
    <name type="scientific">Halomonas dongshanensis</name>
    <dbReference type="NCBI Taxonomy" id="2890835"/>
    <lineage>
        <taxon>Bacteria</taxon>
        <taxon>Pseudomonadati</taxon>
        <taxon>Pseudomonadota</taxon>
        <taxon>Gammaproteobacteria</taxon>
        <taxon>Oceanospirillales</taxon>
        <taxon>Halomonadaceae</taxon>
        <taxon>Halomonas</taxon>
    </lineage>
</organism>
<sequence>MFSNLMRIERWLERLEEAIIFTALVTMTLTLFSQVFSRFVLSTPLDFTEEVTRICMIWLVFIGSARALKKCEHFLVDFLVKSLPSKMASLMGHVGDAVTIVLIIALVWVGYGFVLKGAGQTMPALGVSVAVQTVAMPLGFAFMLFHCVCSLLRRQHINVNDGAPAPSSEV</sequence>
<comment type="function">
    <text evidence="9">Part of the tripartite ATP-independent periplasmic (TRAP) transport system.</text>
</comment>
<evidence type="ECO:0000313" key="12">
    <source>
        <dbReference type="Proteomes" id="UP001165542"/>
    </source>
</evidence>
<dbReference type="RefSeq" id="WP_259035249.1">
    <property type="nucleotide sequence ID" value="NZ_JAJISC010000002.1"/>
</dbReference>
<keyword evidence="3" id="KW-1003">Cell membrane</keyword>
<evidence type="ECO:0000256" key="4">
    <source>
        <dbReference type="ARBA" id="ARBA00022519"/>
    </source>
</evidence>
<evidence type="ECO:0000256" key="9">
    <source>
        <dbReference type="RuleBase" id="RU369079"/>
    </source>
</evidence>
<protein>
    <recommendedName>
        <fullName evidence="9">TRAP transporter small permease protein</fullName>
    </recommendedName>
</protein>
<keyword evidence="5 9" id="KW-0812">Transmembrane</keyword>
<dbReference type="PANTHER" id="PTHR35011:SF2">
    <property type="entry name" value="2,3-DIKETO-L-GULONATE TRAP TRANSPORTER SMALL PERMEASE PROTEIN YIAM"/>
    <property type="match status" value="1"/>
</dbReference>
<proteinExistence type="inferred from homology"/>
<feature type="transmembrane region" description="Helical" evidence="9">
    <location>
        <begin position="51"/>
        <end position="69"/>
    </location>
</feature>
<evidence type="ECO:0000256" key="5">
    <source>
        <dbReference type="ARBA" id="ARBA00022692"/>
    </source>
</evidence>
<dbReference type="InterPro" id="IPR055348">
    <property type="entry name" value="DctQ"/>
</dbReference>
<dbReference type="Pfam" id="PF04290">
    <property type="entry name" value="DctQ"/>
    <property type="match status" value="1"/>
</dbReference>
<reference evidence="11" key="1">
    <citation type="submission" date="2021-11" db="EMBL/GenBank/DDBJ databases">
        <title>Halomonas sp., isolated from a coastal aquaculture zone in Dongshan Bay.</title>
        <authorList>
            <person name="Lin W."/>
        </authorList>
    </citation>
    <scope>NUCLEOTIDE SEQUENCE</scope>
    <source>
        <strain evidence="11">Yzlin-01</strain>
    </source>
</reference>
<keyword evidence="2 9" id="KW-0813">Transport</keyword>
<comment type="subcellular location">
    <subcellularLocation>
        <location evidence="1 9">Cell inner membrane</location>
        <topology evidence="1 9">Multi-pass membrane protein</topology>
    </subcellularLocation>
</comment>
<feature type="transmembrane region" description="Helical" evidence="9">
    <location>
        <begin position="90"/>
        <end position="114"/>
    </location>
</feature>
<evidence type="ECO:0000256" key="2">
    <source>
        <dbReference type="ARBA" id="ARBA00022448"/>
    </source>
</evidence>
<gene>
    <name evidence="11" type="ORF">LLY24_05310</name>
</gene>
<keyword evidence="12" id="KW-1185">Reference proteome</keyword>